<protein>
    <submittedName>
        <fullName evidence="1">Uncharacterized protein</fullName>
    </submittedName>
</protein>
<dbReference type="Proteomes" id="UP000033876">
    <property type="component" value="Unassembled WGS sequence"/>
</dbReference>
<organism evidence="1 2">
    <name type="scientific">Candidatus Nomurabacteria bacterium GW2011_GWB1_37_5</name>
    <dbReference type="NCBI Taxonomy" id="1618742"/>
    <lineage>
        <taxon>Bacteria</taxon>
        <taxon>Candidatus Nomuraibacteriota</taxon>
    </lineage>
</organism>
<evidence type="ECO:0000313" key="1">
    <source>
        <dbReference type="EMBL" id="KKQ35843.1"/>
    </source>
</evidence>
<accession>A0A0G0GXY4</accession>
<evidence type="ECO:0000313" key="2">
    <source>
        <dbReference type="Proteomes" id="UP000033876"/>
    </source>
</evidence>
<sequence>MIKLNEGRKRVLEIKYNQVEIDAANEFEKFKTDPLFMAGLMLYAGEGDRLDRCSIRFANIDFDLHKIFLNFIDHFMNIDNKRIKFGLLLYPDLNVEQCKKKWSSELKISQENFHKPQVIFGKHKTRRLHFGVGTVIISDSFLKRKLLYWINKAKKEISI</sequence>
<reference evidence="1 2" key="1">
    <citation type="journal article" date="2015" name="Nature">
        <title>rRNA introns, odd ribosomes, and small enigmatic genomes across a large radiation of phyla.</title>
        <authorList>
            <person name="Brown C.T."/>
            <person name="Hug L.A."/>
            <person name="Thomas B.C."/>
            <person name="Sharon I."/>
            <person name="Castelle C.J."/>
            <person name="Singh A."/>
            <person name="Wilkins M.J."/>
            <person name="Williams K.H."/>
            <person name="Banfield J.F."/>
        </authorList>
    </citation>
    <scope>NUCLEOTIDE SEQUENCE [LARGE SCALE GENOMIC DNA]</scope>
</reference>
<dbReference type="AlphaFoldDB" id="A0A0G0GXY4"/>
<name>A0A0G0GXY4_9BACT</name>
<dbReference type="EMBL" id="LBTF01000004">
    <property type="protein sequence ID" value="KKQ35843.1"/>
    <property type="molecule type" value="Genomic_DNA"/>
</dbReference>
<gene>
    <name evidence="1" type="ORF">US50_C0004G0032</name>
</gene>
<comment type="caution">
    <text evidence="1">The sequence shown here is derived from an EMBL/GenBank/DDBJ whole genome shotgun (WGS) entry which is preliminary data.</text>
</comment>
<proteinExistence type="predicted"/>